<feature type="region of interest" description="Disordered" evidence="1">
    <location>
        <begin position="583"/>
        <end position="721"/>
    </location>
</feature>
<protein>
    <submittedName>
        <fullName evidence="2">Uncharacterized protein</fullName>
    </submittedName>
</protein>
<feature type="compositionally biased region" description="Basic and acidic residues" evidence="1">
    <location>
        <begin position="155"/>
        <end position="176"/>
    </location>
</feature>
<feature type="compositionally biased region" description="Basic and acidic residues" evidence="1">
    <location>
        <begin position="195"/>
        <end position="209"/>
    </location>
</feature>
<dbReference type="EMBL" id="JANAWD010001304">
    <property type="protein sequence ID" value="KAJ3473663.1"/>
    <property type="molecule type" value="Genomic_DNA"/>
</dbReference>
<feature type="compositionally biased region" description="Polar residues" evidence="1">
    <location>
        <begin position="368"/>
        <end position="385"/>
    </location>
</feature>
<comment type="caution">
    <text evidence="2">The sequence shown here is derived from an EMBL/GenBank/DDBJ whole genome shotgun (WGS) entry which is preliminary data.</text>
</comment>
<feature type="compositionally biased region" description="Polar residues" evidence="1">
    <location>
        <begin position="647"/>
        <end position="659"/>
    </location>
</feature>
<feature type="compositionally biased region" description="Low complexity" evidence="1">
    <location>
        <begin position="660"/>
        <end position="704"/>
    </location>
</feature>
<feature type="compositionally biased region" description="Basic and acidic residues" evidence="1">
    <location>
        <begin position="124"/>
        <end position="138"/>
    </location>
</feature>
<reference evidence="2" key="1">
    <citation type="submission" date="2022-07" db="EMBL/GenBank/DDBJ databases">
        <title>Genome Sequence of Physisporinus lineatus.</title>
        <authorList>
            <person name="Buettner E."/>
        </authorList>
    </citation>
    <scope>NUCLEOTIDE SEQUENCE</scope>
    <source>
        <strain evidence="2">VT162</strain>
    </source>
</reference>
<dbReference type="Proteomes" id="UP001212997">
    <property type="component" value="Unassembled WGS sequence"/>
</dbReference>
<sequence>MDRPPHSRSSTKPPNPPTTTTSHPTPGPPSSLSSSSSGPQSPFASGLDPFSSASSAASSIPSVAASSSLQVQLPLPLAQNLHFPAGSPPSFALTTDRSSSGRVQRRPSTASSAQTHSGIALLPLDDREKGKEKGKERGQTAFASGGSASSSAVEESERPLRDKETSARVASDDKSQSRFVRLPSSSSSPSSASSRRVDSGGSRDRDRKLAGMPSLVTNTASPSASHNSTSKSTSAPDSASLSTSESVVSTANNNSNNNEISASTSTSSSTPRNENRINHHADRSNHINHNHSNANSQSPLRSSRKHSLEDLSRSRSRRRSNSSIGYVQAQVQAPLRTDVERPLGTGDLLPSPFDPSPSDEERPPAHTHANNSKLGHSISTATNPQIDDHPHHRHHHRHHDAVEYDWATFIHAYSIGRWDPLRTPKQPRSCLSVPAFAVPVSRGNQQPQLPQTQTQLQQAQTSQEKRKDHPNAGTPSPVEHHRGRFVDSPEVTDWTPSEGEGDESRSEGEGEEEEEGHSGEEYEVRDDDGEEESPPHGMVGIPPVYKDVVRVDGVDGFTLSAPPRYHVPEAVIGASVVPGVPAPASNPLTKVQDGGEEKGADDPEESENVLPETRSLTSRLAERRISMPMLHLGSLSSPETRRIRSSGPPSASTITTNSNPSSALPSMTPSSSATTGSSSSTTTGTPTTATSNTTANTRKTTRPSLSSSGMPMHTRTHSDAATSAAAIRWAAAHVSVAPLALPSPEHELTDPMRGVTATIPGSHPSEGLIHHHHHHSHHSHHTHLKQQSVNSQQQGTRDSVGGGVNGFGMGLGGQTGPVSPTGMRKSRLSSFWEGTQDVDEPRVGVLGIKARISQIQVKDRNKRRPLRL</sequence>
<evidence type="ECO:0000256" key="1">
    <source>
        <dbReference type="SAM" id="MobiDB-lite"/>
    </source>
</evidence>
<feature type="compositionally biased region" description="Basic and acidic residues" evidence="1">
    <location>
        <begin position="478"/>
        <end position="487"/>
    </location>
</feature>
<feature type="compositionally biased region" description="Low complexity" evidence="1">
    <location>
        <begin position="7"/>
        <end position="79"/>
    </location>
</feature>
<gene>
    <name evidence="2" type="ORF">NLI96_g12889</name>
</gene>
<evidence type="ECO:0000313" key="3">
    <source>
        <dbReference type="Proteomes" id="UP001212997"/>
    </source>
</evidence>
<feature type="compositionally biased region" description="Low complexity" evidence="1">
    <location>
        <begin position="177"/>
        <end position="194"/>
    </location>
</feature>
<feature type="compositionally biased region" description="Acidic residues" evidence="1">
    <location>
        <begin position="523"/>
        <end position="532"/>
    </location>
</feature>
<feature type="compositionally biased region" description="Low complexity" evidence="1">
    <location>
        <begin position="217"/>
        <end position="270"/>
    </location>
</feature>
<dbReference type="AlphaFoldDB" id="A0AAD5UPA2"/>
<accession>A0AAD5UPA2</accession>
<feature type="region of interest" description="Disordered" evidence="1">
    <location>
        <begin position="770"/>
        <end position="800"/>
    </location>
</feature>
<feature type="compositionally biased region" description="Basic residues" evidence="1">
    <location>
        <begin position="770"/>
        <end position="784"/>
    </location>
</feature>
<name>A0AAD5UPA2_9APHY</name>
<feature type="compositionally biased region" description="Polar residues" evidence="1">
    <location>
        <begin position="92"/>
        <end position="117"/>
    </location>
</feature>
<feature type="compositionally biased region" description="Polar residues" evidence="1">
    <location>
        <begin position="785"/>
        <end position="797"/>
    </location>
</feature>
<feature type="region of interest" description="Disordered" evidence="1">
    <location>
        <begin position="1"/>
        <end position="396"/>
    </location>
</feature>
<proteinExistence type="predicted"/>
<feature type="compositionally biased region" description="Low complexity" evidence="1">
    <location>
        <begin position="143"/>
        <end position="153"/>
    </location>
</feature>
<feature type="compositionally biased region" description="Low complexity" evidence="1">
    <location>
        <begin position="445"/>
        <end position="462"/>
    </location>
</feature>
<feature type="compositionally biased region" description="Basic and acidic residues" evidence="1">
    <location>
        <begin position="273"/>
        <end position="285"/>
    </location>
</feature>
<evidence type="ECO:0000313" key="2">
    <source>
        <dbReference type="EMBL" id="KAJ3473663.1"/>
    </source>
</evidence>
<feature type="region of interest" description="Disordered" evidence="1">
    <location>
        <begin position="442"/>
        <end position="542"/>
    </location>
</feature>
<organism evidence="2 3">
    <name type="scientific">Meripilus lineatus</name>
    <dbReference type="NCBI Taxonomy" id="2056292"/>
    <lineage>
        <taxon>Eukaryota</taxon>
        <taxon>Fungi</taxon>
        <taxon>Dikarya</taxon>
        <taxon>Basidiomycota</taxon>
        <taxon>Agaricomycotina</taxon>
        <taxon>Agaricomycetes</taxon>
        <taxon>Polyporales</taxon>
        <taxon>Meripilaceae</taxon>
        <taxon>Meripilus</taxon>
    </lineage>
</organism>
<keyword evidence="3" id="KW-1185">Reference proteome</keyword>